<dbReference type="PANTHER" id="PTHR23088">
    <property type="entry name" value="NITRILASE-RELATED"/>
    <property type="match status" value="1"/>
</dbReference>
<name>Q0AX54_SYNWW</name>
<dbReference type="InterPro" id="IPR003010">
    <property type="entry name" value="C-N_Hydrolase"/>
</dbReference>
<dbReference type="Proteomes" id="UP000001968">
    <property type="component" value="Chromosome"/>
</dbReference>
<dbReference type="InterPro" id="IPR045254">
    <property type="entry name" value="Nit1/2_C-N_Hydrolase"/>
</dbReference>
<dbReference type="HOGENOM" id="CLU_030130_1_0_9"/>
<evidence type="ECO:0000313" key="4">
    <source>
        <dbReference type="Proteomes" id="UP000001968"/>
    </source>
</evidence>
<dbReference type="GO" id="GO:0006541">
    <property type="term" value="P:glutamine metabolic process"/>
    <property type="evidence" value="ECO:0007669"/>
    <property type="project" value="TreeGrafter"/>
</dbReference>
<feature type="domain" description="CN hydrolase" evidence="2">
    <location>
        <begin position="5"/>
        <end position="250"/>
    </location>
</feature>
<dbReference type="SUPFAM" id="SSF56317">
    <property type="entry name" value="Carbon-nitrogen hydrolase"/>
    <property type="match status" value="1"/>
</dbReference>
<sequence length="283" mass="31353">MDKTLSLSICQMKTGNDKDENLKKAGEMIAAAAGEGAEMVVLPEVFNSPYQAELFPRYAEPFPGPSTDFLAAAACKHGLCIVGGSIIERDSQGKIYNSSFVFDERGELIGRHRKAHLFDIDIPGRISFRESDTLNAGENITIVHYKSRLFALMICYDCRFPELARAAALEGAELLVIPAAFNTTTGPAHWKLLMRCRAVDNQLFVVAASPARNPSASYQAWGHSLVVDPWGDILQEAGSGEEIIHARLDFSRLEQVRQELPLLRQRRKDLYRLDYKAPGNGIV</sequence>
<accession>Q0AX54</accession>
<dbReference type="OrthoDB" id="9811121at2"/>
<keyword evidence="4" id="KW-1185">Reference proteome</keyword>
<dbReference type="PANTHER" id="PTHR23088:SF30">
    <property type="entry name" value="OMEGA-AMIDASE NIT2"/>
    <property type="match status" value="1"/>
</dbReference>
<organism evidence="3 4">
    <name type="scientific">Syntrophomonas wolfei subsp. wolfei (strain DSM 2245B / Goettingen)</name>
    <dbReference type="NCBI Taxonomy" id="335541"/>
    <lineage>
        <taxon>Bacteria</taxon>
        <taxon>Bacillati</taxon>
        <taxon>Bacillota</taxon>
        <taxon>Clostridia</taxon>
        <taxon>Eubacteriales</taxon>
        <taxon>Syntrophomonadaceae</taxon>
        <taxon>Syntrophomonas</taxon>
    </lineage>
</organism>
<protein>
    <submittedName>
        <fullName evidence="3">N-carbamoyl-D-amino acid amidohydrolase</fullName>
    </submittedName>
</protein>
<dbReference type="STRING" id="335541.Swol_1393"/>
<dbReference type="RefSeq" id="WP_011640799.1">
    <property type="nucleotide sequence ID" value="NC_008346.1"/>
</dbReference>
<dbReference type="AlphaFoldDB" id="Q0AX54"/>
<dbReference type="Gene3D" id="3.60.110.10">
    <property type="entry name" value="Carbon-nitrogen hydrolase"/>
    <property type="match status" value="1"/>
</dbReference>
<dbReference type="EMBL" id="CP000448">
    <property type="protein sequence ID" value="ABI68700.1"/>
    <property type="molecule type" value="Genomic_DNA"/>
</dbReference>
<dbReference type="CDD" id="cd07572">
    <property type="entry name" value="nit"/>
    <property type="match status" value="1"/>
</dbReference>
<keyword evidence="1 3" id="KW-0378">Hydrolase</keyword>
<dbReference type="KEGG" id="swo:Swol_1393"/>
<evidence type="ECO:0000256" key="1">
    <source>
        <dbReference type="ARBA" id="ARBA00022801"/>
    </source>
</evidence>
<dbReference type="GO" id="GO:0006528">
    <property type="term" value="P:asparagine metabolic process"/>
    <property type="evidence" value="ECO:0007669"/>
    <property type="project" value="TreeGrafter"/>
</dbReference>
<evidence type="ECO:0000259" key="2">
    <source>
        <dbReference type="PROSITE" id="PS50263"/>
    </source>
</evidence>
<reference evidence="4" key="1">
    <citation type="journal article" date="2010" name="Environ. Microbiol.">
        <title>The genome of Syntrophomonas wolfei: new insights into syntrophic metabolism and biohydrogen production.</title>
        <authorList>
            <person name="Sieber J.R."/>
            <person name="Sims D.R."/>
            <person name="Han C."/>
            <person name="Kim E."/>
            <person name="Lykidis A."/>
            <person name="Lapidus A.L."/>
            <person name="McDonnald E."/>
            <person name="Rohlin L."/>
            <person name="Culley D.E."/>
            <person name="Gunsalus R."/>
            <person name="McInerney M.J."/>
        </authorList>
    </citation>
    <scope>NUCLEOTIDE SEQUENCE [LARGE SCALE GENOMIC DNA]</scope>
    <source>
        <strain evidence="4">DSM 2245B / Goettingen</strain>
    </source>
</reference>
<gene>
    <name evidence="3" type="ordered locus">Swol_1393</name>
</gene>
<dbReference type="Pfam" id="PF00795">
    <property type="entry name" value="CN_hydrolase"/>
    <property type="match status" value="1"/>
</dbReference>
<evidence type="ECO:0000313" key="3">
    <source>
        <dbReference type="EMBL" id="ABI68700.1"/>
    </source>
</evidence>
<dbReference type="GO" id="GO:0050152">
    <property type="term" value="F:omega-amidase activity"/>
    <property type="evidence" value="ECO:0007669"/>
    <property type="project" value="TreeGrafter"/>
</dbReference>
<dbReference type="InterPro" id="IPR036526">
    <property type="entry name" value="C-N_Hydrolase_sf"/>
</dbReference>
<dbReference type="GO" id="GO:0006107">
    <property type="term" value="P:oxaloacetate metabolic process"/>
    <property type="evidence" value="ECO:0007669"/>
    <property type="project" value="TreeGrafter"/>
</dbReference>
<proteinExistence type="predicted"/>
<dbReference type="PROSITE" id="PS50263">
    <property type="entry name" value="CN_HYDROLASE"/>
    <property type="match status" value="1"/>
</dbReference>
<dbReference type="eggNOG" id="COG0388">
    <property type="taxonomic scope" value="Bacteria"/>
</dbReference>